<dbReference type="PROSITE" id="PS52038">
    <property type="entry name" value="TOPO_IB_2"/>
    <property type="match status" value="1"/>
</dbReference>
<dbReference type="Gene3D" id="1.10.132.120">
    <property type="match status" value="1"/>
</dbReference>
<gene>
    <name evidence="9" type="ORF">AB0C36_32885</name>
</gene>
<evidence type="ECO:0000313" key="10">
    <source>
        <dbReference type="Proteomes" id="UP001551482"/>
    </source>
</evidence>
<keyword evidence="10" id="KW-1185">Reference proteome</keyword>
<comment type="similarity">
    <text evidence="2">Belongs to the type IB topoisomerase family.</text>
</comment>
<reference evidence="9 10" key="1">
    <citation type="submission" date="2024-06" db="EMBL/GenBank/DDBJ databases">
        <title>The Natural Products Discovery Center: Release of the First 8490 Sequenced Strains for Exploring Actinobacteria Biosynthetic Diversity.</title>
        <authorList>
            <person name="Kalkreuter E."/>
            <person name="Kautsar S.A."/>
            <person name="Yang D."/>
            <person name="Bader C.D."/>
            <person name="Teijaro C.N."/>
            <person name="Fluegel L."/>
            <person name="Davis C.M."/>
            <person name="Simpson J.R."/>
            <person name="Lauterbach L."/>
            <person name="Steele A.D."/>
            <person name="Gui C."/>
            <person name="Meng S."/>
            <person name="Li G."/>
            <person name="Viehrig K."/>
            <person name="Ye F."/>
            <person name="Su P."/>
            <person name="Kiefer A.F."/>
            <person name="Nichols A."/>
            <person name="Cepeda A.J."/>
            <person name="Yan W."/>
            <person name="Fan B."/>
            <person name="Jiang Y."/>
            <person name="Adhikari A."/>
            <person name="Zheng C.-J."/>
            <person name="Schuster L."/>
            <person name="Cowan T.M."/>
            <person name="Smanski M.J."/>
            <person name="Chevrette M.G."/>
            <person name="De Carvalho L.P.S."/>
            <person name="Shen B."/>
        </authorList>
    </citation>
    <scope>NUCLEOTIDE SEQUENCE [LARGE SCALE GENOMIC DNA]</scope>
    <source>
        <strain evidence="9 10">NPDC048946</strain>
    </source>
</reference>
<comment type="caution">
    <text evidence="9">The sequence shown here is derived from an EMBL/GenBank/DDBJ whole genome shotgun (WGS) entry which is preliminary data.</text>
</comment>
<dbReference type="RefSeq" id="WP_358361428.1">
    <property type="nucleotide sequence ID" value="NZ_JBEZFP010000117.1"/>
</dbReference>
<dbReference type="InterPro" id="IPR011010">
    <property type="entry name" value="DNA_brk_join_enz"/>
</dbReference>
<accession>A0ABV3DRA0</accession>
<evidence type="ECO:0000259" key="7">
    <source>
        <dbReference type="Pfam" id="PF01028"/>
    </source>
</evidence>
<evidence type="ECO:0000256" key="2">
    <source>
        <dbReference type="ARBA" id="ARBA00006645"/>
    </source>
</evidence>
<dbReference type="Pfam" id="PF01028">
    <property type="entry name" value="Topoisom_I"/>
    <property type="match status" value="1"/>
</dbReference>
<sequence>MRLRHSDIHGPGYGRVRSGRGFRYVDRHGRTLDDADEKARIKALAIPPAWTDVWVCPFPNGHIQAVGFDAAGRRQYLYHPEFRRRQEQSKHEHVAEVAATLPRLRDRVEHDLRRRGLCRSRVLACAVRLLDLGLFRVGDRGYTRDNDSYGLTTLLREHASVRQGRISFEYPGKSGRTQVTEVADEATRKAVRALLRRRDPGPRLLAYWEGGTWHEVAGSELNAYLCEASGTEMSAKDFRTWHATVMAAVGLAVSANRADDGTGPRRRAVARTVREVADYLGNTPTVCRASYIDPRVVELFEDGVTVAPALPELGADSPAGLPATRGAMEDAVRELLHRRPD</sequence>
<keyword evidence="4" id="KW-0799">Topoisomerase</keyword>
<evidence type="ECO:0000256" key="1">
    <source>
        <dbReference type="ARBA" id="ARBA00000213"/>
    </source>
</evidence>
<dbReference type="EMBL" id="JBEZFP010000117">
    <property type="protein sequence ID" value="MEU8138287.1"/>
    <property type="molecule type" value="Genomic_DNA"/>
</dbReference>
<dbReference type="Pfam" id="PF21338">
    <property type="entry name" value="Top1B_N_bact"/>
    <property type="match status" value="1"/>
</dbReference>
<dbReference type="PRINTS" id="PR00416">
    <property type="entry name" value="EUTPISMRASEI"/>
</dbReference>
<evidence type="ECO:0000256" key="6">
    <source>
        <dbReference type="ARBA" id="ARBA00023235"/>
    </source>
</evidence>
<dbReference type="SUPFAM" id="SSF56349">
    <property type="entry name" value="DNA breaking-rejoining enzymes"/>
    <property type="match status" value="1"/>
</dbReference>
<dbReference type="InterPro" id="IPR014711">
    <property type="entry name" value="TopoI_cat_a-hlx-sub_euk"/>
</dbReference>
<feature type="domain" description="DNA topoisomerase I catalytic core eukaryotic-type" evidence="7">
    <location>
        <begin position="81"/>
        <end position="287"/>
    </location>
</feature>
<dbReference type="Gene3D" id="3.30.66.10">
    <property type="entry name" value="DNA topoisomerase I domain"/>
    <property type="match status" value="1"/>
</dbReference>
<keyword evidence="5" id="KW-0238">DNA-binding</keyword>
<dbReference type="InterPro" id="IPR001631">
    <property type="entry name" value="TopoI"/>
</dbReference>
<organism evidence="9 10">
    <name type="scientific">Streptodolium elevatio</name>
    <dbReference type="NCBI Taxonomy" id="3157996"/>
    <lineage>
        <taxon>Bacteria</taxon>
        <taxon>Bacillati</taxon>
        <taxon>Actinomycetota</taxon>
        <taxon>Actinomycetes</taxon>
        <taxon>Kitasatosporales</taxon>
        <taxon>Streptomycetaceae</taxon>
        <taxon>Streptodolium</taxon>
    </lineage>
</organism>
<comment type="catalytic activity">
    <reaction evidence="1">
        <text>ATP-independent breakage of single-stranded DNA, followed by passage and rejoining.</text>
        <dbReference type="EC" id="5.6.2.1"/>
    </reaction>
</comment>
<evidence type="ECO:0000313" key="9">
    <source>
        <dbReference type="EMBL" id="MEU8138287.1"/>
    </source>
</evidence>
<name>A0ABV3DRA0_9ACTN</name>
<evidence type="ECO:0000259" key="8">
    <source>
        <dbReference type="Pfam" id="PF21338"/>
    </source>
</evidence>
<evidence type="ECO:0000256" key="5">
    <source>
        <dbReference type="ARBA" id="ARBA00023125"/>
    </source>
</evidence>
<dbReference type="Gene3D" id="3.90.15.10">
    <property type="entry name" value="Topoisomerase I, Chain A, domain 3"/>
    <property type="match status" value="1"/>
</dbReference>
<protein>
    <recommendedName>
        <fullName evidence="3">DNA topoisomerase</fullName>
        <ecNumber evidence="3">5.6.2.1</ecNumber>
    </recommendedName>
</protein>
<dbReference type="EC" id="5.6.2.1" evidence="3"/>
<dbReference type="InterPro" id="IPR013500">
    <property type="entry name" value="TopoI_cat_euk"/>
</dbReference>
<evidence type="ECO:0000256" key="4">
    <source>
        <dbReference type="ARBA" id="ARBA00023029"/>
    </source>
</evidence>
<proteinExistence type="inferred from homology"/>
<dbReference type="InterPro" id="IPR035447">
    <property type="entry name" value="DNA_topo_I_N_sf"/>
</dbReference>
<dbReference type="SUPFAM" id="SSF55869">
    <property type="entry name" value="DNA topoisomerase I domain"/>
    <property type="match status" value="1"/>
</dbReference>
<dbReference type="Proteomes" id="UP001551482">
    <property type="component" value="Unassembled WGS sequence"/>
</dbReference>
<keyword evidence="6" id="KW-0413">Isomerase</keyword>
<dbReference type="InterPro" id="IPR049331">
    <property type="entry name" value="Top1B_N_bact"/>
</dbReference>
<feature type="domain" description="DNA topoisomerase IB N-terminal" evidence="8">
    <location>
        <begin position="21"/>
        <end position="69"/>
    </location>
</feature>
<evidence type="ECO:0000256" key="3">
    <source>
        <dbReference type="ARBA" id="ARBA00012891"/>
    </source>
</evidence>